<keyword evidence="6" id="KW-0472">Membrane</keyword>
<evidence type="ECO:0000256" key="2">
    <source>
        <dbReference type="ARBA" id="ARBA00007362"/>
    </source>
</evidence>
<dbReference type="PANTHER" id="PTHR42920:SF5">
    <property type="entry name" value="EAMA DOMAIN-CONTAINING PROTEIN"/>
    <property type="match status" value="1"/>
</dbReference>
<gene>
    <name evidence="7" type="ORF">CB4_04063</name>
</gene>
<dbReference type="InterPro" id="IPR051258">
    <property type="entry name" value="Diverse_Substrate_Transporter"/>
</dbReference>
<dbReference type="Pfam" id="PF00892">
    <property type="entry name" value="EamA"/>
    <property type="match status" value="1"/>
</dbReference>
<accession>A0A0U5B1C5</accession>
<evidence type="ECO:0000256" key="3">
    <source>
        <dbReference type="ARBA" id="ARBA00022475"/>
    </source>
</evidence>
<evidence type="ECO:0000313" key="8">
    <source>
        <dbReference type="Proteomes" id="UP000217696"/>
    </source>
</evidence>
<dbReference type="AlphaFoldDB" id="A0A0U5B1C5"/>
<dbReference type="RefSeq" id="WP_096467454.1">
    <property type="nucleotide sequence ID" value="NZ_AP017312.1"/>
</dbReference>
<keyword evidence="8" id="KW-1185">Reference proteome</keyword>
<comment type="similarity">
    <text evidence="2">Belongs to the EamA transporter family.</text>
</comment>
<keyword evidence="4" id="KW-0812">Transmembrane</keyword>
<protein>
    <submittedName>
        <fullName evidence="7">EamA-like transporter family protein</fullName>
    </submittedName>
</protein>
<organism evidence="7 8">
    <name type="scientific">Aneurinibacillus soli</name>
    <dbReference type="NCBI Taxonomy" id="1500254"/>
    <lineage>
        <taxon>Bacteria</taxon>
        <taxon>Bacillati</taxon>
        <taxon>Bacillota</taxon>
        <taxon>Bacilli</taxon>
        <taxon>Bacillales</taxon>
        <taxon>Paenibacillaceae</taxon>
        <taxon>Aneurinibacillus group</taxon>
        <taxon>Aneurinibacillus</taxon>
    </lineage>
</organism>
<keyword evidence="5" id="KW-1133">Transmembrane helix</keyword>
<dbReference type="Proteomes" id="UP000217696">
    <property type="component" value="Chromosome"/>
</dbReference>
<name>A0A0U5B1C5_9BACL</name>
<dbReference type="GO" id="GO:0005886">
    <property type="term" value="C:plasma membrane"/>
    <property type="evidence" value="ECO:0007669"/>
    <property type="project" value="UniProtKB-SubCell"/>
</dbReference>
<sequence>MKFLRQGGSFIYTLETFGVAFTTASNAGFIISLCVVFVPIVDSIVYRKLPKISLLGAVSLSIVGTGLLTLKESYVYNLGDFLILGAALFRAVQMTITKKLTEGKEIEPGALTTIQLVAVGAGLISFVQQPVPVELTPTFWLITGYLAIFATIFAFYVQLIMIRKTSPSRVALLLSSEPLFAAMFSVLLMGEHLSFSSIIGGICIIVGMLLGKRLQS</sequence>
<dbReference type="PANTHER" id="PTHR42920">
    <property type="entry name" value="OS03G0707200 PROTEIN-RELATED"/>
    <property type="match status" value="1"/>
</dbReference>
<evidence type="ECO:0000313" key="7">
    <source>
        <dbReference type="EMBL" id="BAU29809.1"/>
    </source>
</evidence>
<dbReference type="EMBL" id="AP017312">
    <property type="protein sequence ID" value="BAU29809.1"/>
    <property type="molecule type" value="Genomic_DNA"/>
</dbReference>
<dbReference type="KEGG" id="asoc:CB4_04063"/>
<reference evidence="7 8" key="1">
    <citation type="submission" date="2015-12" db="EMBL/GenBank/DDBJ databases">
        <title>Genome sequence of Aneurinibacillus soli.</title>
        <authorList>
            <person name="Lee J.S."/>
            <person name="Lee K.C."/>
            <person name="Kim K.K."/>
            <person name="Lee B.W."/>
        </authorList>
    </citation>
    <scope>NUCLEOTIDE SEQUENCE [LARGE SCALE GENOMIC DNA]</scope>
    <source>
        <strain evidence="7 8">CB4</strain>
    </source>
</reference>
<proteinExistence type="inferred from homology"/>
<dbReference type="InterPro" id="IPR000620">
    <property type="entry name" value="EamA_dom"/>
</dbReference>
<evidence type="ECO:0000256" key="4">
    <source>
        <dbReference type="ARBA" id="ARBA00022692"/>
    </source>
</evidence>
<dbReference type="SUPFAM" id="SSF103481">
    <property type="entry name" value="Multidrug resistance efflux transporter EmrE"/>
    <property type="match status" value="1"/>
</dbReference>
<keyword evidence="3" id="KW-1003">Cell membrane</keyword>
<dbReference type="Gene3D" id="1.10.3730.20">
    <property type="match status" value="1"/>
</dbReference>
<evidence type="ECO:0000256" key="1">
    <source>
        <dbReference type="ARBA" id="ARBA00004651"/>
    </source>
</evidence>
<evidence type="ECO:0000256" key="5">
    <source>
        <dbReference type="ARBA" id="ARBA00022989"/>
    </source>
</evidence>
<dbReference type="InterPro" id="IPR037185">
    <property type="entry name" value="EmrE-like"/>
</dbReference>
<comment type="subcellular location">
    <subcellularLocation>
        <location evidence="1">Cell membrane</location>
        <topology evidence="1">Multi-pass membrane protein</topology>
    </subcellularLocation>
</comment>
<evidence type="ECO:0000256" key="6">
    <source>
        <dbReference type="ARBA" id="ARBA00023136"/>
    </source>
</evidence>
<dbReference type="OrthoDB" id="9804865at2"/>